<name>A0A2J6T0L9_9HELO</name>
<accession>A0A2J6T0L9</accession>
<proteinExistence type="predicted"/>
<feature type="compositionally biased region" description="Polar residues" evidence="1">
    <location>
        <begin position="1"/>
        <end position="13"/>
    </location>
</feature>
<dbReference type="Proteomes" id="UP000235371">
    <property type="component" value="Unassembled WGS sequence"/>
</dbReference>
<evidence type="ECO:0000313" key="2">
    <source>
        <dbReference type="EMBL" id="PMD56578.1"/>
    </source>
</evidence>
<dbReference type="AlphaFoldDB" id="A0A2J6T0L9"/>
<dbReference type="RefSeq" id="XP_024733482.1">
    <property type="nucleotide sequence ID" value="XM_024880920.1"/>
</dbReference>
<sequence>MPSISQTTISPASSKKRRRDDDAAQVQVKNSSPRHALHDSLFNNAANRDDFLHLNPERNKIIPRRRLHEQKRQRIEVRDEHTHSLLPHEVTGAGLAGEKGVARPKIDLSPCHVCWRKPTDKSQLDSYAYCEGCGERTCFVCMRVCEGVGGLESRRMGIIVGDGAFSFELDNPVAVDRQDWQTCSGGSGEEGREEEGRRAWYKDMIEGHRGRICSRCCVERGAEGDVWCLGCLRTEEGMS</sequence>
<protein>
    <submittedName>
        <fullName evidence="2">Uncharacterized protein</fullName>
    </submittedName>
</protein>
<evidence type="ECO:0000313" key="3">
    <source>
        <dbReference type="Proteomes" id="UP000235371"/>
    </source>
</evidence>
<reference evidence="2 3" key="1">
    <citation type="submission" date="2016-04" db="EMBL/GenBank/DDBJ databases">
        <title>A degradative enzymes factory behind the ericoid mycorrhizal symbiosis.</title>
        <authorList>
            <consortium name="DOE Joint Genome Institute"/>
            <person name="Martino E."/>
            <person name="Morin E."/>
            <person name="Grelet G."/>
            <person name="Kuo A."/>
            <person name="Kohler A."/>
            <person name="Daghino S."/>
            <person name="Barry K."/>
            <person name="Choi C."/>
            <person name="Cichocki N."/>
            <person name="Clum A."/>
            <person name="Copeland A."/>
            <person name="Hainaut M."/>
            <person name="Haridas S."/>
            <person name="Labutti K."/>
            <person name="Lindquist E."/>
            <person name="Lipzen A."/>
            <person name="Khouja H.-R."/>
            <person name="Murat C."/>
            <person name="Ohm R."/>
            <person name="Olson A."/>
            <person name="Spatafora J."/>
            <person name="Veneault-Fourrey C."/>
            <person name="Henrissat B."/>
            <person name="Grigoriev I."/>
            <person name="Martin F."/>
            <person name="Perotto S."/>
        </authorList>
    </citation>
    <scope>NUCLEOTIDE SEQUENCE [LARGE SCALE GENOMIC DNA]</scope>
    <source>
        <strain evidence="2 3">E</strain>
    </source>
</reference>
<evidence type="ECO:0000256" key="1">
    <source>
        <dbReference type="SAM" id="MobiDB-lite"/>
    </source>
</evidence>
<organism evidence="2 3">
    <name type="scientific">Hyaloscypha bicolor E</name>
    <dbReference type="NCBI Taxonomy" id="1095630"/>
    <lineage>
        <taxon>Eukaryota</taxon>
        <taxon>Fungi</taxon>
        <taxon>Dikarya</taxon>
        <taxon>Ascomycota</taxon>
        <taxon>Pezizomycotina</taxon>
        <taxon>Leotiomycetes</taxon>
        <taxon>Helotiales</taxon>
        <taxon>Hyaloscyphaceae</taxon>
        <taxon>Hyaloscypha</taxon>
        <taxon>Hyaloscypha bicolor</taxon>
    </lineage>
</organism>
<dbReference type="EMBL" id="KZ613848">
    <property type="protein sequence ID" value="PMD56578.1"/>
    <property type="molecule type" value="Genomic_DNA"/>
</dbReference>
<keyword evidence="3" id="KW-1185">Reference proteome</keyword>
<dbReference type="InParanoid" id="A0A2J6T0L9"/>
<dbReference type="OrthoDB" id="5377226at2759"/>
<gene>
    <name evidence="2" type="ORF">K444DRAFT_616429</name>
</gene>
<feature type="region of interest" description="Disordered" evidence="1">
    <location>
        <begin position="1"/>
        <end position="35"/>
    </location>
</feature>
<dbReference type="GeneID" id="36588997"/>